<proteinExistence type="inferred from homology"/>
<reference evidence="7" key="1">
    <citation type="submission" date="2019-01" db="EMBL/GenBank/DDBJ databases">
        <title>Cytophagaceae bacterium strain CAR-16.</title>
        <authorList>
            <person name="Chen W.-M."/>
        </authorList>
    </citation>
    <scope>NUCLEOTIDE SEQUENCE [LARGE SCALE GENOMIC DNA]</scope>
    <source>
        <strain evidence="7">CHR27</strain>
    </source>
</reference>
<feature type="domain" description="Glycine zipper 2TM" evidence="5">
    <location>
        <begin position="60"/>
        <end position="99"/>
    </location>
</feature>
<evidence type="ECO:0000256" key="4">
    <source>
        <dbReference type="ARBA" id="ARBA00023288"/>
    </source>
</evidence>
<gene>
    <name evidence="6" type="ORF">EQG66_03080</name>
</gene>
<sequence>MLSLCALSALPLAACAGYGDDRPRYADRGYNDGYVLRDDDQIYRDANGNYYCKKPDGTTGLIVGGIAGGVLGNVIAPGGSKTLGTILGAAGGALAGRAIDRNNVRCK</sequence>
<dbReference type="EMBL" id="SBKP01000002">
    <property type="protein sequence ID" value="RXR30515.1"/>
    <property type="molecule type" value="Genomic_DNA"/>
</dbReference>
<comment type="caution">
    <text evidence="6">The sequence shown here is derived from an EMBL/GenBank/DDBJ whole genome shotgun (WGS) entry which is preliminary data.</text>
</comment>
<evidence type="ECO:0000313" key="7">
    <source>
        <dbReference type="Proteomes" id="UP000290958"/>
    </source>
</evidence>
<protein>
    <recommendedName>
        <fullName evidence="3">17 kDa surface antigen</fullName>
    </recommendedName>
</protein>
<keyword evidence="4" id="KW-0449">Lipoprotein</keyword>
<comment type="subcellular location">
    <subcellularLocation>
        <location evidence="1">Cell outer membrane</location>
        <topology evidence="1">Lipid-anchor</topology>
    </subcellularLocation>
</comment>
<organism evidence="6 7">
    <name type="scientific">Sphingobium fluviale</name>
    <dbReference type="NCBI Taxonomy" id="2506423"/>
    <lineage>
        <taxon>Bacteria</taxon>
        <taxon>Pseudomonadati</taxon>
        <taxon>Pseudomonadota</taxon>
        <taxon>Alphaproteobacteria</taxon>
        <taxon>Sphingomonadales</taxon>
        <taxon>Sphingomonadaceae</taxon>
        <taxon>Sphingobium</taxon>
    </lineage>
</organism>
<comment type="similarity">
    <text evidence="2">Belongs to the rickettsiale 17 kDa surface antigen family.</text>
</comment>
<evidence type="ECO:0000256" key="1">
    <source>
        <dbReference type="ARBA" id="ARBA00004459"/>
    </source>
</evidence>
<dbReference type="OrthoDB" id="7473723at2"/>
<dbReference type="GO" id="GO:0009279">
    <property type="term" value="C:cell outer membrane"/>
    <property type="evidence" value="ECO:0007669"/>
    <property type="project" value="UniProtKB-SubCell"/>
</dbReference>
<accession>A0A4Q1KLX6</accession>
<dbReference type="AlphaFoldDB" id="A0A4Q1KLX6"/>
<dbReference type="Proteomes" id="UP000290958">
    <property type="component" value="Unassembled WGS sequence"/>
</dbReference>
<evidence type="ECO:0000256" key="2">
    <source>
        <dbReference type="ARBA" id="ARBA00008681"/>
    </source>
</evidence>
<evidence type="ECO:0000313" key="6">
    <source>
        <dbReference type="EMBL" id="RXR30515.1"/>
    </source>
</evidence>
<dbReference type="InterPro" id="IPR008816">
    <property type="entry name" value="Gly_zipper_2TM_dom"/>
</dbReference>
<evidence type="ECO:0000256" key="3">
    <source>
        <dbReference type="ARBA" id="ARBA00015281"/>
    </source>
</evidence>
<evidence type="ECO:0000259" key="5">
    <source>
        <dbReference type="Pfam" id="PF05433"/>
    </source>
</evidence>
<name>A0A4Q1KLX6_9SPHN</name>
<dbReference type="Pfam" id="PF05433">
    <property type="entry name" value="Rick_17kDa_Anti"/>
    <property type="match status" value="1"/>
</dbReference>
<keyword evidence="7" id="KW-1185">Reference proteome</keyword>